<keyword evidence="2" id="KW-0614">Plasmid</keyword>
<organism evidence="2">
    <name type="scientific">Borreliella afzelii</name>
    <name type="common">Borrelia afzelii</name>
    <dbReference type="NCBI Taxonomy" id="29518"/>
    <lineage>
        <taxon>Bacteria</taxon>
        <taxon>Pseudomonadati</taxon>
        <taxon>Spirochaetota</taxon>
        <taxon>Spirochaetia</taxon>
        <taxon>Spirochaetales</taxon>
        <taxon>Borreliaceae</taxon>
        <taxon>Borreliella</taxon>
    </lineage>
</organism>
<reference evidence="2" key="1">
    <citation type="submission" date="2016-11" db="EMBL/GenBank/DDBJ databases">
        <title>Borrelia afzelii Genome sequencing and assembly.</title>
        <authorList>
            <person name="Bontemps-Gallo S."/>
        </authorList>
    </citation>
    <scope>NUCLEOTIDE SEQUENCE</scope>
    <source>
        <strain evidence="2">BO23</strain>
        <plasmid evidence="2">unnamed</plasmid>
    </source>
</reference>
<geneLocation type="plasmid" evidence="2">
    <name>unnamed</name>
</geneLocation>
<dbReference type="AlphaFoldDB" id="A0A1L4DGH5"/>
<feature type="compositionally biased region" description="Low complexity" evidence="1">
    <location>
        <begin position="132"/>
        <end position="144"/>
    </location>
</feature>
<protein>
    <submittedName>
        <fullName evidence="2">Uncharacterized protein</fullName>
    </submittedName>
</protein>
<gene>
    <name evidence="2" type="ORF">BLA32_05310</name>
</gene>
<evidence type="ECO:0000256" key="1">
    <source>
        <dbReference type="SAM" id="MobiDB-lite"/>
    </source>
</evidence>
<name>A0A1L4DGH5_BORAF</name>
<dbReference type="RefSeq" id="WP_073999374.1">
    <property type="nucleotide sequence ID" value="NZ_CP018267.1"/>
</dbReference>
<proteinExistence type="predicted"/>
<sequence>MKVRLGSLAKTLYLRRDKIWYVYTGAEIQNKKKEKKENFPELGPEDFTYDYMYRYIIDWIEKKYETNKAKFSWFTFEKMGDNDYLLKIKRGANLKKVLARIVKEYKDVFLDKLENKSPKPKAQKGSQGGSSGPSASPGVPGSGG</sequence>
<evidence type="ECO:0000313" key="2">
    <source>
        <dbReference type="EMBL" id="APJ09293.1"/>
    </source>
</evidence>
<accession>A0A1L4DGH5</accession>
<dbReference type="EMBL" id="CP018267">
    <property type="protein sequence ID" value="APJ09293.1"/>
    <property type="molecule type" value="Genomic_DNA"/>
</dbReference>
<feature type="region of interest" description="Disordered" evidence="1">
    <location>
        <begin position="116"/>
        <end position="144"/>
    </location>
</feature>